<evidence type="ECO:0000313" key="10">
    <source>
        <dbReference type="EMBL" id="RGW64589.1"/>
    </source>
</evidence>
<evidence type="ECO:0000313" key="16">
    <source>
        <dbReference type="Proteomes" id="UP000468842"/>
    </source>
</evidence>
<reference evidence="10 12" key="2">
    <citation type="submission" date="2018-08" db="EMBL/GenBank/DDBJ databases">
        <title>A genome reference for cultivated species of the human gut microbiota.</title>
        <authorList>
            <person name="Zou Y."/>
            <person name="Xue W."/>
            <person name="Luo G."/>
        </authorList>
    </citation>
    <scope>NUCLEOTIDE SEQUENCE [LARGE SCALE GENOMIC DNA]</scope>
    <source>
        <strain evidence="10 12">AF11-12</strain>
    </source>
</reference>
<dbReference type="Proteomes" id="UP000466472">
    <property type="component" value="Unassembled WGS sequence"/>
</dbReference>
<dbReference type="SUPFAM" id="SSF50475">
    <property type="entry name" value="FMN-binding split barrel"/>
    <property type="match status" value="1"/>
</dbReference>
<organism evidence="4 13">
    <name type="scientific">Bifidobacterium longum</name>
    <dbReference type="NCBI Taxonomy" id="216816"/>
    <lineage>
        <taxon>Bacteria</taxon>
        <taxon>Bacillati</taxon>
        <taxon>Actinomycetota</taxon>
        <taxon>Actinomycetes</taxon>
        <taxon>Bifidobacteriales</taxon>
        <taxon>Bifidobacteriaceae</taxon>
        <taxon>Bifidobacterium</taxon>
    </lineage>
</organism>
<protein>
    <submittedName>
        <fullName evidence="9">Flavin-nucleotide-binding protein</fullName>
    </submittedName>
    <submittedName>
        <fullName evidence="4">Pyridoxamine 5'-phosphate oxidase family protein</fullName>
    </submittedName>
</protein>
<dbReference type="Proteomes" id="UP000468842">
    <property type="component" value="Unassembled WGS sequence"/>
</dbReference>
<dbReference type="Proteomes" id="UP000257074">
    <property type="component" value="Unassembled WGS sequence"/>
</dbReference>
<sequence length="199" mass="21957">MGVGCVTGVWLVRDRGMASPSRQKPDESCAKVRLLTANIRASRVRNRYSGKSKDTLSVAIMKGFDMAVITPEIKEFIKNNLGWITTVSKDGELDLGPKMSLFVLDDTHIAYHERTAGQHYENLKNGSPLVIAFANLEKKQGYRFRGNVVLHVDDDIYNEQVKVAEEKGTKKPAVIPVLEVTEIQDLASGPTAGKTIAKD</sequence>
<evidence type="ECO:0000313" key="8">
    <source>
        <dbReference type="EMBL" id="MZU08570.1"/>
    </source>
</evidence>
<evidence type="ECO:0000313" key="5">
    <source>
        <dbReference type="EMBL" id="KAB7360655.1"/>
    </source>
</evidence>
<dbReference type="Proteomes" id="UP000638311">
    <property type="component" value="Unassembled WGS sequence"/>
</dbReference>
<dbReference type="EMBL" id="QSAR01000005">
    <property type="protein sequence ID" value="RGW64589.1"/>
    <property type="molecule type" value="Genomic_DNA"/>
</dbReference>
<evidence type="ECO:0000313" key="6">
    <source>
        <dbReference type="EMBL" id="KAB7394797.1"/>
    </source>
</evidence>
<evidence type="ECO:0000313" key="15">
    <source>
        <dbReference type="Proteomes" id="UP000466472"/>
    </source>
</evidence>
<dbReference type="EMBL" id="WDQK01000015">
    <property type="protein sequence ID" value="KAB7394797.1"/>
    <property type="molecule type" value="Genomic_DNA"/>
</dbReference>
<evidence type="ECO:0000313" key="11">
    <source>
        <dbReference type="Proteomes" id="UP000257074"/>
    </source>
</evidence>
<evidence type="ECO:0000313" key="9">
    <source>
        <dbReference type="EMBL" id="RDX06470.1"/>
    </source>
</evidence>
<name>A0A269T6Y2_BIFLN</name>
<dbReference type="Proteomes" id="UP000481350">
    <property type="component" value="Unassembled WGS sequence"/>
</dbReference>
<dbReference type="EMBL" id="WDZO01000005">
    <property type="protein sequence ID" value="KAB6913875.1"/>
    <property type="molecule type" value="Genomic_DNA"/>
</dbReference>
<dbReference type="PANTHER" id="PTHR40660:SF1">
    <property type="entry name" value="5'-PHOSPHATE OXIDASE PUTATIVE DOMAIN-CONTAINING PROTEIN-RELATED"/>
    <property type="match status" value="1"/>
</dbReference>
<evidence type="ECO:0000313" key="7">
    <source>
        <dbReference type="EMBL" id="MZR89003.1"/>
    </source>
</evidence>
<dbReference type="EMBL" id="WXDR01000008">
    <property type="protein sequence ID" value="MZU08570.1"/>
    <property type="molecule type" value="Genomic_DNA"/>
</dbReference>
<dbReference type="AlphaFoldDB" id="A0A269T6Y2"/>
<reference evidence="13 14" key="3">
    <citation type="journal article" date="2019" name="Nat. Med.">
        <title>A library of human gut bacterial isolates paired with longitudinal multiomics data enables mechanistic microbiome research.</title>
        <authorList>
            <person name="Poyet M."/>
            <person name="Groussin M."/>
            <person name="Gibbons S.M."/>
            <person name="Avila-Pacheco J."/>
            <person name="Jiang X."/>
            <person name="Kearney S.M."/>
            <person name="Perrotta A.R."/>
            <person name="Berdy B."/>
            <person name="Zhao S."/>
            <person name="Lieberman T.D."/>
            <person name="Swanson P.K."/>
            <person name="Smith M."/>
            <person name="Roesemann S."/>
            <person name="Alexander J.E."/>
            <person name="Rich S.A."/>
            <person name="Livny J."/>
            <person name="Vlamakis H."/>
            <person name="Clish C."/>
            <person name="Bullock K."/>
            <person name="Deik A."/>
            <person name="Scott J."/>
            <person name="Pierce K.A."/>
            <person name="Xavier R.J."/>
            <person name="Alm E.J."/>
        </authorList>
    </citation>
    <scope>NUCLEOTIDE SEQUENCE [LARGE SCALE GENOMIC DNA]</scope>
    <source>
        <strain evidence="2 17">BIOML-A283</strain>
        <strain evidence="3 18">BIOML-A284</strain>
        <strain evidence="6 16">BIOML-A37</strain>
        <strain evidence="7 15">BIOML-A395</strain>
        <strain evidence="8">BIOML-A409</strain>
        <strain evidence="5 14">BIOML-A55</strain>
        <strain evidence="4 13">BIOML-A65</strain>
    </source>
</reference>
<evidence type="ECO:0000313" key="2">
    <source>
        <dbReference type="EMBL" id="KAB6913875.1"/>
    </source>
</evidence>
<evidence type="ECO:0000313" key="13">
    <source>
        <dbReference type="Proteomes" id="UP000430971"/>
    </source>
</evidence>
<dbReference type="Proteomes" id="UP000460881">
    <property type="component" value="Unassembled WGS sequence"/>
</dbReference>
<reference evidence="9 11" key="1">
    <citation type="journal article" date="2017" name="Anaerobe">
        <title>Quantification, isolation and characterization of Bifidobacterium from the vaginal microbiomes of reproductive aged women.</title>
        <authorList>
            <person name="Freitas A.C."/>
            <person name="Hill J.E."/>
        </authorList>
    </citation>
    <scope>NUCLEOTIDE SEQUENCE [LARGE SCALE GENOMIC DNA]</scope>
    <source>
        <strain evidence="9 11">N6D05</strain>
    </source>
</reference>
<dbReference type="Gene3D" id="2.30.110.10">
    <property type="entry name" value="Electron Transport, Fmn-binding Protein, Chain A"/>
    <property type="match status" value="1"/>
</dbReference>
<dbReference type="PANTHER" id="PTHR40660">
    <property type="entry name" value="5'-PHOSPHATE OXIDASE PUTATIVE DOMAIN-CONTAINING PROTEIN-RELATED"/>
    <property type="match status" value="1"/>
</dbReference>
<evidence type="ECO:0000313" key="17">
    <source>
        <dbReference type="Proteomes" id="UP000481350"/>
    </source>
</evidence>
<evidence type="ECO:0000313" key="3">
    <source>
        <dbReference type="EMBL" id="KAB6916493.1"/>
    </source>
</evidence>
<feature type="domain" description="Pyridoxamine 5'-phosphate oxidase N-terminal" evidence="1">
    <location>
        <begin position="69"/>
        <end position="183"/>
    </location>
</feature>
<gene>
    <name evidence="9" type="ORF">CE169_08585</name>
    <name evidence="10" type="ORF">DWV59_06060</name>
    <name evidence="6" type="ORF">GBB40_07290</name>
    <name evidence="5" type="ORF">GBB63_01540</name>
    <name evidence="4" type="ORF">GBB73_01575</name>
    <name evidence="2" type="ORF">GBJ98_03730</name>
    <name evidence="3" type="ORF">GBK06_09745</name>
    <name evidence="7" type="ORF">GT999_06800</name>
    <name evidence="8" type="ORF">GUA24_05930</name>
</gene>
<evidence type="ECO:0000313" key="18">
    <source>
        <dbReference type="Proteomes" id="UP000491334"/>
    </source>
</evidence>
<evidence type="ECO:0000313" key="12">
    <source>
        <dbReference type="Proteomes" id="UP000265775"/>
    </source>
</evidence>
<dbReference type="Proteomes" id="UP000265775">
    <property type="component" value="Unassembled WGS sequence"/>
</dbReference>
<proteinExistence type="predicted"/>
<comment type="caution">
    <text evidence="4">The sequence shown here is derived from an EMBL/GenBank/DDBJ whole genome shotgun (WGS) entry which is preliminary data.</text>
</comment>
<dbReference type="InterPro" id="IPR012349">
    <property type="entry name" value="Split_barrel_FMN-bd"/>
</dbReference>
<dbReference type="EMBL" id="NJNR01000050">
    <property type="protein sequence ID" value="RDX06470.1"/>
    <property type="molecule type" value="Genomic_DNA"/>
</dbReference>
<evidence type="ECO:0000313" key="14">
    <source>
        <dbReference type="Proteomes" id="UP000460881"/>
    </source>
</evidence>
<dbReference type="InterPro" id="IPR011576">
    <property type="entry name" value="Pyridox_Oxase_N"/>
</dbReference>
<dbReference type="Proteomes" id="UP000491334">
    <property type="component" value="Unassembled WGS sequence"/>
</dbReference>
<accession>A0A269T6Y2</accession>
<evidence type="ECO:0000259" key="1">
    <source>
        <dbReference type="Pfam" id="PF01243"/>
    </source>
</evidence>
<dbReference type="Proteomes" id="UP000430971">
    <property type="component" value="Unassembled WGS sequence"/>
</dbReference>
<dbReference type="EMBL" id="WXEF01000014">
    <property type="protein sequence ID" value="MZR89003.1"/>
    <property type="molecule type" value="Genomic_DNA"/>
</dbReference>
<dbReference type="EMBL" id="WDZP01000028">
    <property type="protein sequence ID" value="KAB6916493.1"/>
    <property type="molecule type" value="Genomic_DNA"/>
</dbReference>
<dbReference type="EMBL" id="WDRC01000003">
    <property type="protein sequence ID" value="KAB7360655.1"/>
    <property type="molecule type" value="Genomic_DNA"/>
</dbReference>
<evidence type="ECO:0000313" key="4">
    <source>
        <dbReference type="EMBL" id="KAB7339823.1"/>
    </source>
</evidence>
<dbReference type="EMBL" id="WDRM01000003">
    <property type="protein sequence ID" value="KAB7339823.1"/>
    <property type="molecule type" value="Genomic_DNA"/>
</dbReference>
<dbReference type="Pfam" id="PF01243">
    <property type="entry name" value="PNPOx_N"/>
    <property type="match status" value="1"/>
</dbReference>